<sequence length="151" mass="17255">MDNDTAFKVYKLASSGFCCTQIMLKMALQEEENDNEDLVRAFRGMCNGINFMEKTCGVLTGGIGIIGLYAGKGNEQEDCKEDFTDMMDEYMNWFENEFKSTDCKELVGIQNIKDVGEKTSYPVKCGEILQKGYMKIRHILSEHDYEFGDRD</sequence>
<dbReference type="InterPro" id="IPR010181">
    <property type="entry name" value="CGCAxxGCC_motif"/>
</dbReference>
<comment type="caution">
    <text evidence="1">The sequence shown here is derived from an EMBL/GenBank/DDBJ whole genome shotgun (WGS) entry which is preliminary data.</text>
</comment>
<dbReference type="EMBL" id="JBGEWD010000013">
    <property type="protein sequence ID" value="MEY8001083.1"/>
    <property type="molecule type" value="Genomic_DNA"/>
</dbReference>
<organism evidence="1 2">
    <name type="scientific">Clostridium moutaii</name>
    <dbReference type="NCBI Taxonomy" id="3240932"/>
    <lineage>
        <taxon>Bacteria</taxon>
        <taxon>Bacillati</taxon>
        <taxon>Bacillota</taxon>
        <taxon>Clostridia</taxon>
        <taxon>Eubacteriales</taxon>
        <taxon>Clostridiaceae</taxon>
        <taxon>Clostridium</taxon>
    </lineage>
</organism>
<dbReference type="Proteomes" id="UP001564657">
    <property type="component" value="Unassembled WGS sequence"/>
</dbReference>
<dbReference type="Pfam" id="PF09719">
    <property type="entry name" value="C_GCAxxG_C_C"/>
    <property type="match status" value="1"/>
</dbReference>
<dbReference type="RefSeq" id="WP_369704981.1">
    <property type="nucleotide sequence ID" value="NZ_JBGEWD010000013.1"/>
</dbReference>
<keyword evidence="2" id="KW-1185">Reference proteome</keyword>
<evidence type="ECO:0000313" key="2">
    <source>
        <dbReference type="Proteomes" id="UP001564657"/>
    </source>
</evidence>
<gene>
    <name evidence="1" type="ORF">AB8U03_12950</name>
</gene>
<accession>A0ABV4BRE9</accession>
<reference evidence="1 2" key="1">
    <citation type="submission" date="2024-08" db="EMBL/GenBank/DDBJ databases">
        <title>Clostridium lapicellarii sp. nov., and Clostridium renhuaiense sp. nov., two species isolated from the mud in a fermentation cellar used for producing sauce-flavour Chinese liquors.</title>
        <authorList>
            <person name="Yang F."/>
            <person name="Wang H."/>
            <person name="Chen L.Q."/>
            <person name="Zhou N."/>
            <person name="Lu J.J."/>
            <person name="Pu X.X."/>
            <person name="Wan B."/>
            <person name="Wang L."/>
            <person name="Liu S.J."/>
        </authorList>
    </citation>
    <scope>NUCLEOTIDE SEQUENCE [LARGE SCALE GENOMIC DNA]</scope>
    <source>
        <strain evidence="1 2">MT-5</strain>
    </source>
</reference>
<dbReference type="NCBIfam" id="NF045669">
    <property type="entry name" value="DVU1555_fam_CGA"/>
    <property type="match status" value="1"/>
</dbReference>
<proteinExistence type="predicted"/>
<evidence type="ECO:0000313" key="1">
    <source>
        <dbReference type="EMBL" id="MEY8001083.1"/>
    </source>
</evidence>
<name>A0ABV4BRE9_9CLOT</name>
<protein>
    <submittedName>
        <fullName evidence="1">DVU_1555 family C-GCAxxG-C-C protein</fullName>
    </submittedName>
</protein>